<reference evidence="2" key="1">
    <citation type="journal article" date="2019" name="Int. J. Syst. Evol. Microbiol.">
        <title>The Global Catalogue of Microorganisms (GCM) 10K type strain sequencing project: providing services to taxonomists for standard genome sequencing and annotation.</title>
        <authorList>
            <consortium name="The Broad Institute Genomics Platform"/>
            <consortium name="The Broad Institute Genome Sequencing Center for Infectious Disease"/>
            <person name="Wu L."/>
            <person name="Ma J."/>
        </authorList>
    </citation>
    <scope>NUCLEOTIDE SEQUENCE [LARGE SCALE GENOMIC DNA]</scope>
    <source>
        <strain evidence="2">JCM 3106</strain>
    </source>
</reference>
<organism evidence="1 2">
    <name type="scientific">Streptosporangium longisporum</name>
    <dbReference type="NCBI Taxonomy" id="46187"/>
    <lineage>
        <taxon>Bacteria</taxon>
        <taxon>Bacillati</taxon>
        <taxon>Actinomycetota</taxon>
        <taxon>Actinomycetes</taxon>
        <taxon>Streptosporangiales</taxon>
        <taxon>Streptosporangiaceae</taxon>
        <taxon>Streptosporangium</taxon>
    </lineage>
</organism>
<dbReference type="Proteomes" id="UP001499930">
    <property type="component" value="Unassembled WGS sequence"/>
</dbReference>
<name>A0ABP6L599_9ACTN</name>
<dbReference type="EMBL" id="BAAAWD010000018">
    <property type="protein sequence ID" value="GAA3029122.1"/>
    <property type="molecule type" value="Genomic_DNA"/>
</dbReference>
<accession>A0ABP6L599</accession>
<evidence type="ECO:0000313" key="2">
    <source>
        <dbReference type="Proteomes" id="UP001499930"/>
    </source>
</evidence>
<protein>
    <submittedName>
        <fullName evidence="1">Uncharacterized protein</fullName>
    </submittedName>
</protein>
<comment type="caution">
    <text evidence="1">The sequence shown here is derived from an EMBL/GenBank/DDBJ whole genome shotgun (WGS) entry which is preliminary data.</text>
</comment>
<sequence length="158" mass="16759">MASVPAVHGVGAAVTGLLEDRLRLDRLDELGTPGVVLDVEDVDPAGPEPRKDQVTPFHVRMRRVRAQGRAAHVPPEVMELVTGDGHVVHIDDRTVGEVDRGEPVGPFLAGRVQQGDVGQSLPRRQHGLAGGGIEGGIGLDERHGELLFEAGTDTPPML</sequence>
<proteinExistence type="predicted"/>
<keyword evidence="2" id="KW-1185">Reference proteome</keyword>
<evidence type="ECO:0000313" key="1">
    <source>
        <dbReference type="EMBL" id="GAA3029122.1"/>
    </source>
</evidence>
<gene>
    <name evidence="1" type="ORF">GCM10017559_64550</name>
</gene>